<evidence type="ECO:0000259" key="6">
    <source>
        <dbReference type="Pfam" id="PF02656"/>
    </source>
</evidence>
<reference evidence="7 8" key="2">
    <citation type="journal article" date="2017" name="Int. J. Syst. Evol. Microbiol.">
        <title>Pseudomonas furukawaii sp. nov., a polychlorinated biphenyl-degrading bacterium isolated from biphenyl-contaminated soil in Japan.</title>
        <authorList>
            <person name="Kimura N."/>
            <person name="Watanabe T."/>
            <person name="Suenaga H."/>
            <person name="Fujihara H."/>
            <person name="Futagami T."/>
            <person name="Goto M."/>
            <person name="Hanada S."/>
            <person name="Hirose J."/>
        </authorList>
    </citation>
    <scope>NUCLEOTIDE SEQUENCE [LARGE SCALE GENOMIC DNA]</scope>
    <source>
        <strain evidence="8">DSM 10086 / NBRC 110670 / KF707</strain>
    </source>
</reference>
<feature type="domain" description="DUF202" evidence="6">
    <location>
        <begin position="7"/>
        <end position="57"/>
    </location>
</feature>
<dbReference type="Pfam" id="PF02656">
    <property type="entry name" value="DUF202"/>
    <property type="match status" value="1"/>
</dbReference>
<accession>A0AAD1FFI8</accession>
<dbReference type="Proteomes" id="UP000218554">
    <property type="component" value="Chromosome"/>
</dbReference>
<keyword evidence="8" id="KW-1185">Reference proteome</keyword>
<evidence type="ECO:0000256" key="2">
    <source>
        <dbReference type="ARBA" id="ARBA00022692"/>
    </source>
</evidence>
<proteinExistence type="predicted"/>
<comment type="subcellular location">
    <subcellularLocation>
        <location evidence="1">Endomembrane system</location>
        <topology evidence="1">Multi-pass membrane protein</topology>
    </subcellularLocation>
</comment>
<keyword evidence="4 5" id="KW-0472">Membrane</keyword>
<evidence type="ECO:0000256" key="3">
    <source>
        <dbReference type="ARBA" id="ARBA00022989"/>
    </source>
</evidence>
<reference evidence="8" key="1">
    <citation type="submission" date="2015-05" db="EMBL/GenBank/DDBJ databases">
        <title>Draft genome sequencing of a biphenyl-degrading bacterium, Pseudomonas balearica KF707 (=NBRC110670).</title>
        <authorList>
            <person name="Kimura N."/>
            <person name="Hirose J."/>
            <person name="Watanabe T."/>
            <person name="Suenaga H."/>
            <person name="Fujihara H."/>
            <person name="Noguchi M."/>
            <person name="Hashimoto M."/>
            <person name="Shimodaira J."/>
            <person name="Tsuchikane K."/>
            <person name="Hosoyama A."/>
            <person name="Yamazoe A."/>
            <person name="Fujita N."/>
            <person name="Furukawa K."/>
        </authorList>
    </citation>
    <scope>NUCLEOTIDE SEQUENCE [LARGE SCALE GENOMIC DNA]</scope>
    <source>
        <strain evidence="8">DSM 10086 / NBRC 110670 / KF707</strain>
    </source>
</reference>
<dbReference type="GO" id="GO:0012505">
    <property type="term" value="C:endomembrane system"/>
    <property type="evidence" value="ECO:0007669"/>
    <property type="project" value="UniProtKB-SubCell"/>
</dbReference>
<evidence type="ECO:0000256" key="4">
    <source>
        <dbReference type="ARBA" id="ARBA00023136"/>
    </source>
</evidence>
<evidence type="ECO:0000256" key="1">
    <source>
        <dbReference type="ARBA" id="ARBA00004127"/>
    </source>
</evidence>
<dbReference type="AlphaFoldDB" id="A0AAD1FFI8"/>
<dbReference type="KEGG" id="pfuw:KF707C_24990"/>
<evidence type="ECO:0000313" key="7">
    <source>
        <dbReference type="EMBL" id="BAU74187.1"/>
    </source>
</evidence>
<feature type="transmembrane region" description="Helical" evidence="5">
    <location>
        <begin position="24"/>
        <end position="55"/>
    </location>
</feature>
<protein>
    <recommendedName>
        <fullName evidence="6">DUF202 domain-containing protein</fullName>
    </recommendedName>
</protein>
<gene>
    <name evidence="7" type="ORF">KF707C_24990</name>
</gene>
<sequence length="101" mass="10780">MPQPLTDPGLQAERTELAWRRTQIALVVIACLALRGQSPVLMGLALLTAGLLWISQGGRYRLSLAMLRNESGDSRPLQILGTSVALVVMALIGMAKALATL</sequence>
<keyword evidence="2 5" id="KW-0812">Transmembrane</keyword>
<dbReference type="RefSeq" id="WP_003447975.1">
    <property type="nucleotide sequence ID" value="NZ_AJMR01000004.1"/>
</dbReference>
<organism evidence="7 8">
    <name type="scientific">Metapseudomonas furukawaii</name>
    <name type="common">Pseudomonas furukawaii</name>
    <dbReference type="NCBI Taxonomy" id="1149133"/>
    <lineage>
        <taxon>Bacteria</taxon>
        <taxon>Pseudomonadati</taxon>
        <taxon>Pseudomonadota</taxon>
        <taxon>Gammaproteobacteria</taxon>
        <taxon>Pseudomonadales</taxon>
        <taxon>Pseudomonadaceae</taxon>
        <taxon>Metapseudomonas</taxon>
    </lineage>
</organism>
<keyword evidence="3 5" id="KW-1133">Transmembrane helix</keyword>
<evidence type="ECO:0000313" key="8">
    <source>
        <dbReference type="Proteomes" id="UP000218554"/>
    </source>
</evidence>
<name>A0AAD1FFI8_METFU</name>
<dbReference type="InterPro" id="IPR003807">
    <property type="entry name" value="DUF202"/>
</dbReference>
<feature type="transmembrane region" description="Helical" evidence="5">
    <location>
        <begin position="76"/>
        <end position="99"/>
    </location>
</feature>
<dbReference type="EMBL" id="AP014862">
    <property type="protein sequence ID" value="BAU74187.1"/>
    <property type="molecule type" value="Genomic_DNA"/>
</dbReference>
<evidence type="ECO:0000256" key="5">
    <source>
        <dbReference type="SAM" id="Phobius"/>
    </source>
</evidence>